<comment type="similarity">
    <text evidence="1 6">Belongs to the EF-Ts family.</text>
</comment>
<dbReference type="Gene3D" id="3.30.479.20">
    <property type="entry name" value="Elongation factor Ts, dimerisation domain"/>
    <property type="match status" value="2"/>
</dbReference>
<keyword evidence="4" id="KW-0809">Transit peptide</keyword>
<sequence length="362" mass="39456">MFSRLLVTRPASRTLTSTRPLSSRLYSTSASSEKSDTVQLVSKLRKLTNAPILAARRALTETKNDFDAALKWLEKDMLESGMKKAEKVKDRKASEGLVSVEVLGGGWGSRILPTVVEDGGLRVRVATGDGKLHGVAAAQGVKAVIVELNCESDFVSRTDEFSTLAKDIARTVAENAVHQDPGSAFTTLDVASLMETPLKSGTVHSSIMDLIARIGENITLSRAALLAPAFDSSSAYRAASYVHRSTPAFPSQGRVGALALLSLRSSNLPSLLNDSAFITDLEKLERALCRQTAGFHTRAIREKATEEDDMETVLYQQPFAMLGGDQAGLPVREVLNEWQKKWELEEFEVADFARWEVGEQAK</sequence>
<dbReference type="SUPFAM" id="SSF46934">
    <property type="entry name" value="UBA-like"/>
    <property type="match status" value="1"/>
</dbReference>
<dbReference type="InterPro" id="IPR009060">
    <property type="entry name" value="UBA-like_sf"/>
</dbReference>
<dbReference type="InterPro" id="IPR001816">
    <property type="entry name" value="Transl_elong_EFTs/EF1B"/>
</dbReference>
<dbReference type="Pfam" id="PF00889">
    <property type="entry name" value="EF_TS"/>
    <property type="match status" value="1"/>
</dbReference>
<evidence type="ECO:0000313" key="9">
    <source>
        <dbReference type="Proteomes" id="UP001498398"/>
    </source>
</evidence>
<keyword evidence="3 6" id="KW-0648">Protein biosynthesis</keyword>
<evidence type="ECO:0000259" key="7">
    <source>
        <dbReference type="Pfam" id="PF00889"/>
    </source>
</evidence>
<dbReference type="HAMAP" id="MF_00050">
    <property type="entry name" value="EF_Ts"/>
    <property type="match status" value="1"/>
</dbReference>
<comment type="caution">
    <text evidence="8">The sequence shown here is derived from an EMBL/GenBank/DDBJ whole genome shotgun (WGS) entry which is preliminary data.</text>
</comment>
<name>A0ABR1JQX0_9AGAR</name>
<accession>A0ABR1JQX0</accession>
<feature type="domain" description="Translation elongation factor EFTs/EF1B dimerisation" evidence="7">
    <location>
        <begin position="143"/>
        <end position="308"/>
    </location>
</feature>
<keyword evidence="9" id="KW-1185">Reference proteome</keyword>
<dbReference type="Proteomes" id="UP001498398">
    <property type="component" value="Unassembled WGS sequence"/>
</dbReference>
<protein>
    <recommendedName>
        <fullName evidence="6">Elongation factor Ts, mitochondrial</fullName>
        <shortName evidence="6">EF-Ts</shortName>
        <shortName evidence="6">EF-TsMt</shortName>
    </recommendedName>
</protein>
<dbReference type="SUPFAM" id="SSF54713">
    <property type="entry name" value="Elongation factor Ts (EF-Ts), dimerisation domain"/>
    <property type="match status" value="1"/>
</dbReference>
<dbReference type="InterPro" id="IPR014039">
    <property type="entry name" value="Transl_elong_EFTs/EF1B_dimer"/>
</dbReference>
<evidence type="ECO:0000256" key="4">
    <source>
        <dbReference type="ARBA" id="ARBA00022946"/>
    </source>
</evidence>
<evidence type="ECO:0000256" key="5">
    <source>
        <dbReference type="ARBA" id="ARBA00023128"/>
    </source>
</evidence>
<dbReference type="Gene3D" id="1.10.8.10">
    <property type="entry name" value="DNA helicase RuvA subunit, C-terminal domain"/>
    <property type="match status" value="1"/>
</dbReference>
<keyword evidence="2 6" id="KW-0251">Elongation factor</keyword>
<proteinExistence type="inferred from homology"/>
<organism evidence="8 9">
    <name type="scientific">Marasmiellus scandens</name>
    <dbReference type="NCBI Taxonomy" id="2682957"/>
    <lineage>
        <taxon>Eukaryota</taxon>
        <taxon>Fungi</taxon>
        <taxon>Dikarya</taxon>
        <taxon>Basidiomycota</taxon>
        <taxon>Agaricomycotina</taxon>
        <taxon>Agaricomycetes</taxon>
        <taxon>Agaricomycetidae</taxon>
        <taxon>Agaricales</taxon>
        <taxon>Marasmiineae</taxon>
        <taxon>Omphalotaceae</taxon>
        <taxon>Marasmiellus</taxon>
    </lineage>
</organism>
<gene>
    <name evidence="8" type="primary">tsfm-1</name>
    <name evidence="6" type="synonym">TSF1</name>
    <name evidence="8" type="ORF">VKT23_005424</name>
</gene>
<dbReference type="InterPro" id="IPR036402">
    <property type="entry name" value="EF-Ts_dimer_sf"/>
</dbReference>
<evidence type="ECO:0000256" key="1">
    <source>
        <dbReference type="ARBA" id="ARBA00005532"/>
    </source>
</evidence>
<evidence type="ECO:0000256" key="6">
    <source>
        <dbReference type="HAMAP-Rule" id="MF_03135"/>
    </source>
</evidence>
<evidence type="ECO:0000256" key="2">
    <source>
        <dbReference type="ARBA" id="ARBA00022768"/>
    </source>
</evidence>
<reference evidence="8 9" key="1">
    <citation type="submission" date="2024-01" db="EMBL/GenBank/DDBJ databases">
        <title>A draft genome for the cacao thread blight pathogen Marasmiellus scandens.</title>
        <authorList>
            <person name="Baruah I.K."/>
            <person name="Leung J."/>
            <person name="Bukari Y."/>
            <person name="Amoako-Attah I."/>
            <person name="Meinhardt L.W."/>
            <person name="Bailey B.A."/>
            <person name="Cohen S.P."/>
        </authorList>
    </citation>
    <scope>NUCLEOTIDE SEQUENCE [LARGE SCALE GENOMIC DNA]</scope>
    <source>
        <strain evidence="8 9">GH-19</strain>
    </source>
</reference>
<dbReference type="CDD" id="cd14275">
    <property type="entry name" value="UBA_EF-Ts"/>
    <property type="match status" value="1"/>
</dbReference>
<evidence type="ECO:0000313" key="8">
    <source>
        <dbReference type="EMBL" id="KAK7465446.1"/>
    </source>
</evidence>
<comment type="subcellular location">
    <subcellularLocation>
        <location evidence="6">Mitochondrion</location>
    </subcellularLocation>
</comment>
<comment type="function">
    <text evidence="6">Associates with the EF-Tu.GDP complex and induces the exchange of GDP to GTP. It remains bound to the aminoacyl-tRNA.EF-Tu.GTP complex up to the GTP hydrolysis stage on the ribosome.</text>
</comment>
<keyword evidence="5 6" id="KW-0496">Mitochondrion</keyword>
<dbReference type="EMBL" id="JBANRG010000006">
    <property type="protein sequence ID" value="KAK7465446.1"/>
    <property type="molecule type" value="Genomic_DNA"/>
</dbReference>
<dbReference type="PANTHER" id="PTHR11741:SF0">
    <property type="entry name" value="ELONGATION FACTOR TS, MITOCHONDRIAL"/>
    <property type="match status" value="1"/>
</dbReference>
<evidence type="ECO:0000256" key="3">
    <source>
        <dbReference type="ARBA" id="ARBA00022917"/>
    </source>
</evidence>
<dbReference type="PANTHER" id="PTHR11741">
    <property type="entry name" value="ELONGATION FACTOR TS"/>
    <property type="match status" value="1"/>
</dbReference>